<evidence type="ECO:0000256" key="6">
    <source>
        <dbReference type="ARBA" id="ARBA00022989"/>
    </source>
</evidence>
<dbReference type="GO" id="GO:0005886">
    <property type="term" value="C:plasma membrane"/>
    <property type="evidence" value="ECO:0007669"/>
    <property type="project" value="UniProtKB-SubCell"/>
</dbReference>
<comment type="caution">
    <text evidence="11">The sequence shown here is derived from an EMBL/GenBank/DDBJ whole genome shotgun (WGS) entry which is preliminary data.</text>
</comment>
<evidence type="ECO:0000256" key="8">
    <source>
        <dbReference type="ARBA" id="ARBA00037998"/>
    </source>
</evidence>
<evidence type="ECO:0000313" key="11">
    <source>
        <dbReference type="EMBL" id="PTQ53651.1"/>
    </source>
</evidence>
<evidence type="ECO:0000256" key="7">
    <source>
        <dbReference type="ARBA" id="ARBA00023136"/>
    </source>
</evidence>
<comment type="similarity">
    <text evidence="8">Belongs to the binding-protein-dependent transport system permease family. LivHM subfamily.</text>
</comment>
<evidence type="ECO:0000313" key="12">
    <source>
        <dbReference type="Proteomes" id="UP000244180"/>
    </source>
</evidence>
<sequence>MRTAKGKRKVRCLSSGGRRPDHVRRPVDRRTPKGLKTAGRPSEAACRNVFEGPARLVSGSALLCDVLTFCGERWERVAEFVQALVWGLLLGGMYALIAVGMTLIMGVMKIINLAHGALVMVGMYVVYALNDAFGLDPYAGLLVAMPVLFGLGVALQRGLINRLLEVEAILPENQMLLTVGISLVLTELIRLLFHSDYRSVKTPLAEKSLVAGPISVSVPMLVGFLAALGLVLILSWFLRHTAYGRMIRATAEDRQAALYMGIPTKQVTAVTFGLGAALSAAGGGLLLPIFYLYPDIGHLFTAKAFIITVLGGMGSILGAFFGGLIIGVFESLGATYVSMGYKDLFGLVVFLLVLLFLPGGLKSLRLSRAKREG</sequence>
<accession>A0A2T5GBT2</accession>
<dbReference type="GO" id="GO:0006865">
    <property type="term" value="P:amino acid transport"/>
    <property type="evidence" value="ECO:0007669"/>
    <property type="project" value="UniProtKB-KW"/>
</dbReference>
<dbReference type="AlphaFoldDB" id="A0A2T5GBT2"/>
<feature type="transmembrane region" description="Helical" evidence="10">
    <location>
        <begin position="305"/>
        <end position="329"/>
    </location>
</feature>
<feature type="transmembrane region" description="Helical" evidence="10">
    <location>
        <begin position="175"/>
        <end position="193"/>
    </location>
</feature>
<dbReference type="PANTHER" id="PTHR11795:SF445">
    <property type="entry name" value="AMINO ACID ABC TRANSPORTER PERMEASE PROTEIN"/>
    <property type="match status" value="1"/>
</dbReference>
<feature type="transmembrane region" description="Helical" evidence="10">
    <location>
        <begin position="138"/>
        <end position="155"/>
    </location>
</feature>
<proteinExistence type="inferred from homology"/>
<evidence type="ECO:0000256" key="10">
    <source>
        <dbReference type="SAM" id="Phobius"/>
    </source>
</evidence>
<dbReference type="InterPro" id="IPR001851">
    <property type="entry name" value="ABC_transp_permease"/>
</dbReference>
<keyword evidence="7 10" id="KW-0472">Membrane</keyword>
<protein>
    <submittedName>
        <fullName evidence="11">Branched-chain amino acid transport system permease protein LivH</fullName>
    </submittedName>
</protein>
<dbReference type="CDD" id="cd06582">
    <property type="entry name" value="TM_PBP1_LivH_like"/>
    <property type="match status" value="1"/>
</dbReference>
<keyword evidence="6 10" id="KW-1133">Transmembrane helix</keyword>
<dbReference type="EMBL" id="PEBV01000012">
    <property type="protein sequence ID" value="PTQ53651.1"/>
    <property type="molecule type" value="Genomic_DNA"/>
</dbReference>
<evidence type="ECO:0000256" key="3">
    <source>
        <dbReference type="ARBA" id="ARBA00022475"/>
    </source>
</evidence>
<feature type="transmembrane region" description="Helical" evidence="10">
    <location>
        <begin position="344"/>
        <end position="361"/>
    </location>
</feature>
<keyword evidence="2" id="KW-0813">Transport</keyword>
<keyword evidence="5" id="KW-0029">Amino-acid transport</keyword>
<gene>
    <name evidence="11" type="ORF">HSCHL_1580</name>
</gene>
<dbReference type="GO" id="GO:0022857">
    <property type="term" value="F:transmembrane transporter activity"/>
    <property type="evidence" value="ECO:0007669"/>
    <property type="project" value="InterPro"/>
</dbReference>
<evidence type="ECO:0000256" key="4">
    <source>
        <dbReference type="ARBA" id="ARBA00022692"/>
    </source>
</evidence>
<dbReference type="InterPro" id="IPR052157">
    <property type="entry name" value="BCAA_transport_permease"/>
</dbReference>
<evidence type="ECO:0000256" key="9">
    <source>
        <dbReference type="SAM" id="MobiDB-lite"/>
    </source>
</evidence>
<evidence type="ECO:0000256" key="2">
    <source>
        <dbReference type="ARBA" id="ARBA00022448"/>
    </source>
</evidence>
<evidence type="ECO:0000256" key="5">
    <source>
        <dbReference type="ARBA" id="ARBA00022970"/>
    </source>
</evidence>
<comment type="subcellular location">
    <subcellularLocation>
        <location evidence="1">Cell membrane</location>
        <topology evidence="1">Multi-pass membrane protein</topology>
    </subcellularLocation>
</comment>
<feature type="transmembrane region" description="Helical" evidence="10">
    <location>
        <begin position="110"/>
        <end position="129"/>
    </location>
</feature>
<dbReference type="PANTHER" id="PTHR11795">
    <property type="entry name" value="BRANCHED-CHAIN AMINO ACID TRANSPORT SYSTEM PERMEASE PROTEIN LIVH"/>
    <property type="match status" value="1"/>
</dbReference>
<feature type="transmembrane region" description="Helical" evidence="10">
    <location>
        <begin position="214"/>
        <end position="238"/>
    </location>
</feature>
<dbReference type="Pfam" id="PF02653">
    <property type="entry name" value="BPD_transp_2"/>
    <property type="match status" value="1"/>
</dbReference>
<reference evidence="11 12" key="1">
    <citation type="submission" date="2017-08" db="EMBL/GenBank/DDBJ databases">
        <title>Burning lignite coal seam in the remote Altai Mountains harbors a hydrogen-driven thermophilic microbial community.</title>
        <authorList>
            <person name="Kadnikov V.V."/>
            <person name="Mardanov A.V."/>
            <person name="Ivasenko D."/>
            <person name="Beletsky A.V."/>
            <person name="Karnachuk O.V."/>
            <person name="Ravin N.V."/>
        </authorList>
    </citation>
    <scope>NUCLEOTIDE SEQUENCE [LARGE SCALE GENOMIC DNA]</scope>
    <source>
        <strain evidence="11">AL33</strain>
    </source>
</reference>
<feature type="transmembrane region" description="Helical" evidence="10">
    <location>
        <begin position="83"/>
        <end position="104"/>
    </location>
</feature>
<feature type="region of interest" description="Disordered" evidence="9">
    <location>
        <begin position="1"/>
        <end position="40"/>
    </location>
</feature>
<feature type="compositionally biased region" description="Basic residues" evidence="9">
    <location>
        <begin position="1"/>
        <end position="11"/>
    </location>
</feature>
<feature type="compositionally biased region" description="Basic and acidic residues" evidence="9">
    <location>
        <begin position="18"/>
        <end position="31"/>
    </location>
</feature>
<evidence type="ECO:0000256" key="1">
    <source>
        <dbReference type="ARBA" id="ARBA00004651"/>
    </source>
</evidence>
<organism evidence="11 12">
    <name type="scientific">Hydrogenibacillus schlegelii</name>
    <name type="common">Bacillus schlegelii</name>
    <dbReference type="NCBI Taxonomy" id="1484"/>
    <lineage>
        <taxon>Bacteria</taxon>
        <taxon>Bacillati</taxon>
        <taxon>Bacillota</taxon>
        <taxon>Bacilli</taxon>
        <taxon>Bacillales</taxon>
        <taxon>Bacillales Family X. Incertae Sedis</taxon>
        <taxon>Hydrogenibacillus</taxon>
    </lineage>
</organism>
<keyword evidence="3" id="KW-1003">Cell membrane</keyword>
<name>A0A2T5GBT2_HYDSH</name>
<dbReference type="Proteomes" id="UP000244180">
    <property type="component" value="Unassembled WGS sequence"/>
</dbReference>
<keyword evidence="4 10" id="KW-0812">Transmembrane</keyword>
<feature type="transmembrane region" description="Helical" evidence="10">
    <location>
        <begin position="269"/>
        <end position="293"/>
    </location>
</feature>